<accession>A0AAD1X9P2</accession>
<dbReference type="AlphaFoldDB" id="A0AAD1X9P2"/>
<sequence length="827" mass="95525">MIRDRKRASVAPADILSYWKPPTIENSKMESPKSLYAIQEDSFSLALSEKNPQDNQLKKSDSEKKKIEKANMTKDARFQDLIRKMKMYNEKNSTEDDFLDAAYLDKDQRERLMHIKCLIRSHSKNKLRWDVVIMVLAIFNCFAIPVDVAFQPEFMNAWYMIIINTIIDLLFFIDLIVYFRTTFIHEKTGNEIIEPKSIACSYLKGRFWVDLLATIPFDTFAGLVLGTKGSSFLSIFSLLKLVRVLRLNRIISIMKVANEIKLSLKLAKLVFFLSMYLHCLGCFWYFLATRNDLWIPPLDYVFVTTEFYNQGLFFKYLSSLYHAILMLTGNDIGPRDEVQLMFLSFALGAGAIINANIIGELAVILNKLNRKASIFQAKLDVANDAMRHLGLPEKLQVEITGFLTYSKSLLESQEELEEFLHMISPSQRQKVLKHMFTSALYQNLIFEKSTEMIDFVSARLDTQILLPDYTVVTQGEEDNSLFIISKGEVNVQVTDHRGKTHSIQSLEKGAIFGEVAMLCGCKRSATVKTVHYSSIAQLKKNNYDTVCIVYPSFPLKLKNQLRKYDDPLNQFKKKTLRNIYYMENISEQSIEEIMFLLELEHHDAGKTLFRIGDPVGHIYLVASGEIQIFIEMDEREVLIDTLREGCCLGFNSVLKDTNNIFIAKCTGKASLYKLSKEKLKSLYNTCEDLYEEVKNAKKTFKAEEIPCIDFCLPKHDFLEQSKRPIRIFRTVVQRIMRINKNLGKFADAFEIIEALKKARNGSKFESNPNDSTYEQNKRTMEIFESYDAKFEMLKKELYSQRMILNKISSKLFPETDSNCFTSNPTLH</sequence>
<dbReference type="GO" id="GO:0005221">
    <property type="term" value="F:intracellularly cyclic nucleotide-activated monoatomic cation channel activity"/>
    <property type="evidence" value="ECO:0007669"/>
    <property type="project" value="InterPro"/>
</dbReference>
<evidence type="ECO:0000256" key="4">
    <source>
        <dbReference type="ARBA" id="ARBA00022989"/>
    </source>
</evidence>
<feature type="transmembrane region" description="Helical" evidence="10">
    <location>
        <begin position="127"/>
        <end position="146"/>
    </location>
</feature>
<dbReference type="GO" id="GO:0044877">
    <property type="term" value="F:protein-containing complex binding"/>
    <property type="evidence" value="ECO:0007669"/>
    <property type="project" value="TreeGrafter"/>
</dbReference>
<dbReference type="Gene3D" id="2.60.120.10">
    <property type="entry name" value="Jelly Rolls"/>
    <property type="match status" value="2"/>
</dbReference>
<evidence type="ECO:0000256" key="8">
    <source>
        <dbReference type="ARBA" id="ARBA00023303"/>
    </source>
</evidence>
<dbReference type="Proteomes" id="UP001295684">
    <property type="component" value="Unassembled WGS sequence"/>
</dbReference>
<gene>
    <name evidence="12" type="ORF">ECRASSUSDP1_LOCUS3859</name>
</gene>
<evidence type="ECO:0000256" key="1">
    <source>
        <dbReference type="ARBA" id="ARBA00004141"/>
    </source>
</evidence>
<feature type="transmembrane region" description="Helical" evidence="10">
    <location>
        <begin position="307"/>
        <end position="328"/>
    </location>
</feature>
<dbReference type="SUPFAM" id="SSF51206">
    <property type="entry name" value="cAMP-binding domain-like"/>
    <property type="match status" value="2"/>
</dbReference>
<proteinExistence type="predicted"/>
<dbReference type="InterPro" id="IPR014710">
    <property type="entry name" value="RmlC-like_jellyroll"/>
</dbReference>
<feature type="region of interest" description="Disordered" evidence="9">
    <location>
        <begin position="49"/>
        <end position="69"/>
    </location>
</feature>
<dbReference type="Gene3D" id="1.10.287.70">
    <property type="match status" value="1"/>
</dbReference>
<dbReference type="InterPro" id="IPR050866">
    <property type="entry name" value="CNG_cation_channel"/>
</dbReference>
<evidence type="ECO:0000256" key="9">
    <source>
        <dbReference type="SAM" id="MobiDB-lite"/>
    </source>
</evidence>
<dbReference type="PROSITE" id="PS50042">
    <property type="entry name" value="CNMP_BINDING_3"/>
    <property type="match status" value="2"/>
</dbReference>
<evidence type="ECO:0000256" key="3">
    <source>
        <dbReference type="ARBA" id="ARBA00022692"/>
    </source>
</evidence>
<dbReference type="PROSITE" id="PS00889">
    <property type="entry name" value="CNMP_BINDING_2"/>
    <property type="match status" value="1"/>
</dbReference>
<dbReference type="Pfam" id="PF00027">
    <property type="entry name" value="cNMP_binding"/>
    <property type="match status" value="2"/>
</dbReference>
<dbReference type="SUPFAM" id="SSF81324">
    <property type="entry name" value="Voltage-gated potassium channels"/>
    <property type="match status" value="1"/>
</dbReference>
<dbReference type="InterPro" id="IPR018490">
    <property type="entry name" value="cNMP-bd_dom_sf"/>
</dbReference>
<keyword evidence="13" id="KW-1185">Reference proteome</keyword>
<evidence type="ECO:0000256" key="6">
    <source>
        <dbReference type="ARBA" id="ARBA00023136"/>
    </source>
</evidence>
<dbReference type="PANTHER" id="PTHR45638">
    <property type="entry name" value="CYCLIC NUCLEOTIDE-GATED CATION CHANNEL SUBUNIT A"/>
    <property type="match status" value="1"/>
</dbReference>
<dbReference type="Pfam" id="PF00520">
    <property type="entry name" value="Ion_trans"/>
    <property type="match status" value="1"/>
</dbReference>
<dbReference type="SMART" id="SM00100">
    <property type="entry name" value="cNMP"/>
    <property type="match status" value="2"/>
</dbReference>
<dbReference type="InterPro" id="IPR018488">
    <property type="entry name" value="cNMP-bd_CS"/>
</dbReference>
<protein>
    <recommendedName>
        <fullName evidence="11">Cyclic nucleotide-binding domain-containing protein</fullName>
    </recommendedName>
</protein>
<organism evidence="12 13">
    <name type="scientific">Euplotes crassus</name>
    <dbReference type="NCBI Taxonomy" id="5936"/>
    <lineage>
        <taxon>Eukaryota</taxon>
        <taxon>Sar</taxon>
        <taxon>Alveolata</taxon>
        <taxon>Ciliophora</taxon>
        <taxon>Intramacronucleata</taxon>
        <taxon>Spirotrichea</taxon>
        <taxon>Hypotrichia</taxon>
        <taxon>Euplotida</taxon>
        <taxon>Euplotidae</taxon>
        <taxon>Moneuplotes</taxon>
    </lineage>
</organism>
<name>A0AAD1X9P2_EUPCR</name>
<feature type="transmembrane region" description="Helical" evidence="10">
    <location>
        <begin position="269"/>
        <end position="287"/>
    </location>
</feature>
<keyword evidence="3 10" id="KW-0812">Transmembrane</keyword>
<feature type="transmembrane region" description="Helical" evidence="10">
    <location>
        <begin position="340"/>
        <end position="365"/>
    </location>
</feature>
<keyword evidence="8" id="KW-0407">Ion channel</keyword>
<keyword evidence="4 10" id="KW-1133">Transmembrane helix</keyword>
<comment type="subcellular location">
    <subcellularLocation>
        <location evidence="1">Membrane</location>
        <topology evidence="1">Multi-pass membrane protein</topology>
    </subcellularLocation>
</comment>
<dbReference type="CDD" id="cd00038">
    <property type="entry name" value="CAP_ED"/>
    <property type="match status" value="2"/>
</dbReference>
<dbReference type="GO" id="GO:0016020">
    <property type="term" value="C:membrane"/>
    <property type="evidence" value="ECO:0007669"/>
    <property type="project" value="UniProtKB-SubCell"/>
</dbReference>
<keyword evidence="2" id="KW-0813">Transport</keyword>
<evidence type="ECO:0000256" key="10">
    <source>
        <dbReference type="SAM" id="Phobius"/>
    </source>
</evidence>
<feature type="compositionally biased region" description="Basic and acidic residues" evidence="9">
    <location>
        <begin position="56"/>
        <end position="69"/>
    </location>
</feature>
<evidence type="ECO:0000313" key="12">
    <source>
        <dbReference type="EMBL" id="CAI2362535.1"/>
    </source>
</evidence>
<dbReference type="PANTHER" id="PTHR45638:SF11">
    <property type="entry name" value="CYCLIC NUCLEOTIDE-GATED CATION CHANNEL SUBUNIT A"/>
    <property type="match status" value="1"/>
</dbReference>
<evidence type="ECO:0000256" key="2">
    <source>
        <dbReference type="ARBA" id="ARBA00022448"/>
    </source>
</evidence>
<feature type="transmembrane region" description="Helical" evidence="10">
    <location>
        <begin position="158"/>
        <end position="179"/>
    </location>
</feature>
<comment type="caution">
    <text evidence="12">The sequence shown here is derived from an EMBL/GenBank/DDBJ whole genome shotgun (WGS) entry which is preliminary data.</text>
</comment>
<dbReference type="InterPro" id="IPR000595">
    <property type="entry name" value="cNMP-bd_dom"/>
</dbReference>
<reference evidence="12" key="1">
    <citation type="submission" date="2023-07" db="EMBL/GenBank/DDBJ databases">
        <authorList>
            <consortium name="AG Swart"/>
            <person name="Singh M."/>
            <person name="Singh A."/>
            <person name="Seah K."/>
            <person name="Emmerich C."/>
        </authorList>
    </citation>
    <scope>NUCLEOTIDE SEQUENCE</scope>
    <source>
        <strain evidence="12">DP1</strain>
    </source>
</reference>
<evidence type="ECO:0000256" key="5">
    <source>
        <dbReference type="ARBA" id="ARBA00023065"/>
    </source>
</evidence>
<keyword evidence="5" id="KW-0406">Ion transport</keyword>
<dbReference type="InterPro" id="IPR005821">
    <property type="entry name" value="Ion_trans_dom"/>
</dbReference>
<evidence type="ECO:0000259" key="11">
    <source>
        <dbReference type="PROSITE" id="PS50042"/>
    </source>
</evidence>
<keyword evidence="7" id="KW-1071">Ligand-gated ion channel</keyword>
<feature type="domain" description="Cyclic nucleotide-binding" evidence="11">
    <location>
        <begin position="440"/>
        <end position="546"/>
    </location>
</feature>
<feature type="domain" description="Cyclic nucleotide-binding" evidence="11">
    <location>
        <begin position="581"/>
        <end position="682"/>
    </location>
</feature>
<evidence type="ECO:0000256" key="7">
    <source>
        <dbReference type="ARBA" id="ARBA00023286"/>
    </source>
</evidence>
<dbReference type="EMBL" id="CAMPGE010003692">
    <property type="protein sequence ID" value="CAI2362535.1"/>
    <property type="molecule type" value="Genomic_DNA"/>
</dbReference>
<evidence type="ECO:0000313" key="13">
    <source>
        <dbReference type="Proteomes" id="UP001295684"/>
    </source>
</evidence>
<keyword evidence="6 10" id="KW-0472">Membrane</keyword>